<evidence type="ECO:0000256" key="4">
    <source>
        <dbReference type="ARBA" id="ARBA00022741"/>
    </source>
</evidence>
<dbReference type="SUPFAM" id="SSF52374">
    <property type="entry name" value="Nucleotidylyl transferase"/>
    <property type="match status" value="1"/>
</dbReference>
<dbReference type="InterPro" id="IPR009008">
    <property type="entry name" value="Val/Leu/Ile-tRNA-synth_edit"/>
</dbReference>
<feature type="domain" description="Methionyl/Valyl/Leucyl/Isoleucyl-tRNA synthetase anticodon-binding" evidence="12">
    <location>
        <begin position="867"/>
        <end position="987"/>
    </location>
</feature>
<dbReference type="GO" id="GO:0005524">
    <property type="term" value="F:ATP binding"/>
    <property type="evidence" value="ECO:0007669"/>
    <property type="project" value="UniProtKB-KW"/>
</dbReference>
<evidence type="ECO:0000256" key="6">
    <source>
        <dbReference type="ARBA" id="ARBA00022917"/>
    </source>
</evidence>
<sequence>MFPAKPVPIDSARREEAIDVSHAQNRAAQRKLPFYVTHGCHVFTNNHQNPRMANKAVLFTCLVLTSYVQYNEAGEGPKMTAVEGRRKVTELLEIEKQIQALWEKEKVFEVNAPDSKNEKFVSTFPFPYMNGRLHLGHTFTLSKCEFAVGYERLAGKNCLFPFGFHCTGMPIKACADKLQREIEQFGNPPKFPAETEEDASPVQEETSELDEITRDKAKGRKSKAVAKSVAAKYQWQIMQSLGLTDEEIAKFANAEHWLYYFPPKCQEDLKKMGLKVDWRRSFITTDVNPYFDSFVRWQFRKLKEAKYIDFGKRYTIFSPKDKQPCMDHDRSSGEGVGPQEYTLIKLRVVDPMPKCLVQAGVNKPVFLVAATLRPETMYGQTNCFLHPDIEYSAFYVGQNNEEIFIATKRAAKNMAYQGMTAENGVVNFVKGLETLKGSEMLGCSLKAPLTSYEKVYALPMLTVKDDKGTGVVTSVPSDAPDDFAALGDLKKKQALREKYGITDEMVLPFEPIPIIDIPEYGNLAAVLMCQKLKITSQNDKVKLDEAKKEVYLKGFYDGVMLVGNYKGQKTADVKKKIQTDLISEKLACKYVEPEKKVMSRSGDECVVALCDQWYLNYGDPAWKEQTKQCLAQLNTYTDEVRKNFEHTIDWLHEYACSRSYGLGSRVPWDEQYLIESLSDSTIYNAYYTFAHLLHSDFYGQEYGSLNIKADKLTDAVWDYVLLKAPYDKTTMPVEEEKLKQMKNEFEYWYPIDMRCSGKDLIQNHLSYYLFNHVAMWKDQPEKWPISMSKNTGNFLTLYESIEKFSADGMRLALADAGDGVEDANFMFEMANANLLRLHTFLKWVEEMIKLKEKGGFRAKDQKETFADRIFENEMNNLIELTKNSYSLTLYKEALKTGFFEYQIARDNYKQLCNGKDSEMRQDLVFRFIETQVLILSPICPHLCEHIWHLVGKKSLIVNERWPVAKPVDLILAKESEFLNRSIREFRLRKEGFLYPKKKKGASEQPINPASIEATVYIANRYPEWKIEVMRALKELYESNGEKFPDTKTISARVMKIGKDAMPFAKAEITKFEQEGGGKFTVHETLEFDQKTVLENVQGYLLSTLQLVKLTFVDVDPTVNADIGKSCSPGAPFIKYGQA</sequence>
<dbReference type="Gene3D" id="1.10.730.10">
    <property type="entry name" value="Isoleucyl-tRNA Synthetase, Domain 1"/>
    <property type="match status" value="1"/>
</dbReference>
<evidence type="ECO:0000256" key="10">
    <source>
        <dbReference type="SAM" id="MobiDB-lite"/>
    </source>
</evidence>
<dbReference type="NCBIfam" id="TIGR00395">
    <property type="entry name" value="leuS_arch"/>
    <property type="match status" value="1"/>
</dbReference>
<comment type="similarity">
    <text evidence="1 9">Belongs to the class-I aminoacyl-tRNA synthetase family.</text>
</comment>
<dbReference type="SUPFAM" id="SSF47323">
    <property type="entry name" value="Anticodon-binding domain of a subclass of class I aminoacyl-tRNA synthetases"/>
    <property type="match status" value="1"/>
</dbReference>
<dbReference type="InterPro" id="IPR009080">
    <property type="entry name" value="tRNAsynth_Ia_anticodon-bd"/>
</dbReference>
<feature type="domain" description="Leucine--tRNA ligase RagD-binding" evidence="13">
    <location>
        <begin position="1017"/>
        <end position="1077"/>
    </location>
</feature>
<proteinExistence type="inferred from homology"/>
<dbReference type="Gene3D" id="3.90.740.10">
    <property type="entry name" value="Valyl/Leucyl/Isoleucyl-tRNA synthetase, editing domain"/>
    <property type="match status" value="1"/>
</dbReference>
<dbReference type="PANTHER" id="PTHR45794:SF1">
    <property type="entry name" value="LEUCINE--TRNA LIGASE, CYTOPLASMIC"/>
    <property type="match status" value="1"/>
</dbReference>
<dbReference type="GO" id="GO:0004823">
    <property type="term" value="F:leucine-tRNA ligase activity"/>
    <property type="evidence" value="ECO:0007669"/>
    <property type="project" value="UniProtKB-EC"/>
</dbReference>
<evidence type="ECO:0000313" key="15">
    <source>
        <dbReference type="Proteomes" id="UP001201812"/>
    </source>
</evidence>
<feature type="compositionally biased region" description="Acidic residues" evidence="10">
    <location>
        <begin position="194"/>
        <end position="210"/>
    </location>
</feature>
<evidence type="ECO:0000259" key="12">
    <source>
        <dbReference type="Pfam" id="PF08264"/>
    </source>
</evidence>
<keyword evidence="5 9" id="KW-0067">ATP-binding</keyword>
<dbReference type="Gene3D" id="3.40.50.620">
    <property type="entry name" value="HUPs"/>
    <property type="match status" value="1"/>
</dbReference>
<dbReference type="Pfam" id="PF00133">
    <property type="entry name" value="tRNA-synt_1"/>
    <property type="match status" value="2"/>
</dbReference>
<dbReference type="SUPFAM" id="SSF50677">
    <property type="entry name" value="ValRS/IleRS/LeuRS editing domain"/>
    <property type="match status" value="1"/>
</dbReference>
<evidence type="ECO:0000313" key="14">
    <source>
        <dbReference type="EMBL" id="KAI1712500.1"/>
    </source>
</evidence>
<name>A0AAD4N0C7_9BILA</name>
<dbReference type="CDD" id="cd07959">
    <property type="entry name" value="Anticodon_Ia_Leu_AEc"/>
    <property type="match status" value="1"/>
</dbReference>
<dbReference type="AlphaFoldDB" id="A0AAD4N0C7"/>
<accession>A0AAD4N0C7</accession>
<reference evidence="14" key="1">
    <citation type="submission" date="2022-01" db="EMBL/GenBank/DDBJ databases">
        <title>Genome Sequence Resource for Two Populations of Ditylenchus destructor, the Migratory Endoparasitic Phytonematode.</title>
        <authorList>
            <person name="Zhang H."/>
            <person name="Lin R."/>
            <person name="Xie B."/>
        </authorList>
    </citation>
    <scope>NUCLEOTIDE SEQUENCE</scope>
    <source>
        <strain evidence="14">BazhouSP</strain>
    </source>
</reference>
<dbReference type="PANTHER" id="PTHR45794">
    <property type="entry name" value="LEUCYL-TRNA SYNTHETASE"/>
    <property type="match status" value="1"/>
</dbReference>
<evidence type="ECO:0000256" key="1">
    <source>
        <dbReference type="ARBA" id="ARBA00005594"/>
    </source>
</evidence>
<dbReference type="GO" id="GO:0006429">
    <property type="term" value="P:leucyl-tRNA aminoacylation"/>
    <property type="evidence" value="ECO:0007669"/>
    <property type="project" value="InterPro"/>
</dbReference>
<keyword evidence="4 9" id="KW-0547">Nucleotide-binding</keyword>
<keyword evidence="6 9" id="KW-0648">Protein biosynthesis</keyword>
<dbReference type="InterPro" id="IPR013155">
    <property type="entry name" value="M/V/L/I-tRNA-synth_anticd-bd"/>
</dbReference>
<evidence type="ECO:0000259" key="11">
    <source>
        <dbReference type="Pfam" id="PF00133"/>
    </source>
</evidence>
<dbReference type="EC" id="6.1.1.4" evidence="2"/>
<dbReference type="InterPro" id="IPR055416">
    <property type="entry name" value="RBD_LARS1"/>
</dbReference>
<evidence type="ECO:0000256" key="3">
    <source>
        <dbReference type="ARBA" id="ARBA00022598"/>
    </source>
</evidence>
<feature type="region of interest" description="Disordered" evidence="10">
    <location>
        <begin position="187"/>
        <end position="210"/>
    </location>
</feature>
<keyword evidence="15" id="KW-1185">Reference proteome</keyword>
<evidence type="ECO:0000259" key="13">
    <source>
        <dbReference type="Pfam" id="PF24810"/>
    </source>
</evidence>
<feature type="domain" description="Aminoacyl-tRNA synthetase class Ia" evidence="11">
    <location>
        <begin position="98"/>
        <end position="177"/>
    </location>
</feature>
<comment type="caution">
    <text evidence="14">The sequence shown here is derived from an EMBL/GenBank/DDBJ whole genome shotgun (WGS) entry which is preliminary data.</text>
</comment>
<dbReference type="InterPro" id="IPR014729">
    <property type="entry name" value="Rossmann-like_a/b/a_fold"/>
</dbReference>
<dbReference type="EMBL" id="JAKKPZ010000018">
    <property type="protein sequence ID" value="KAI1712500.1"/>
    <property type="molecule type" value="Genomic_DNA"/>
</dbReference>
<organism evidence="14 15">
    <name type="scientific">Ditylenchus destructor</name>
    <dbReference type="NCBI Taxonomy" id="166010"/>
    <lineage>
        <taxon>Eukaryota</taxon>
        <taxon>Metazoa</taxon>
        <taxon>Ecdysozoa</taxon>
        <taxon>Nematoda</taxon>
        <taxon>Chromadorea</taxon>
        <taxon>Rhabditida</taxon>
        <taxon>Tylenchina</taxon>
        <taxon>Tylenchomorpha</taxon>
        <taxon>Sphaerularioidea</taxon>
        <taxon>Anguinidae</taxon>
        <taxon>Anguininae</taxon>
        <taxon>Ditylenchus</taxon>
    </lineage>
</organism>
<evidence type="ECO:0000256" key="2">
    <source>
        <dbReference type="ARBA" id="ARBA00013164"/>
    </source>
</evidence>
<dbReference type="PROSITE" id="PS00178">
    <property type="entry name" value="AA_TRNA_LIGASE_I"/>
    <property type="match status" value="1"/>
</dbReference>
<evidence type="ECO:0000256" key="9">
    <source>
        <dbReference type="RuleBase" id="RU363035"/>
    </source>
</evidence>
<dbReference type="Pfam" id="PF24810">
    <property type="entry name" value="RBD_LARS1"/>
    <property type="match status" value="1"/>
</dbReference>
<dbReference type="Proteomes" id="UP001201812">
    <property type="component" value="Unassembled WGS sequence"/>
</dbReference>
<evidence type="ECO:0000256" key="7">
    <source>
        <dbReference type="ARBA" id="ARBA00023146"/>
    </source>
</evidence>
<protein>
    <recommendedName>
        <fullName evidence="2">leucine--tRNA ligase</fullName>
        <ecNumber evidence="2">6.1.1.4</ecNumber>
    </recommendedName>
    <alternativeName>
        <fullName evidence="8">Leucyl-tRNA synthetase</fullName>
    </alternativeName>
</protein>
<keyword evidence="3 9" id="KW-0436">Ligase</keyword>
<dbReference type="InterPro" id="IPR001412">
    <property type="entry name" value="aa-tRNA-synth_I_CS"/>
</dbReference>
<dbReference type="InterPro" id="IPR002300">
    <property type="entry name" value="aa-tRNA-synth_Ia"/>
</dbReference>
<dbReference type="GO" id="GO:0002161">
    <property type="term" value="F:aminoacyl-tRNA deacylase activity"/>
    <property type="evidence" value="ECO:0007669"/>
    <property type="project" value="InterPro"/>
</dbReference>
<dbReference type="FunFam" id="3.40.50.620:FF:000326">
    <property type="entry name" value="Leucine--tRNA ligase, cytoplasmic"/>
    <property type="match status" value="1"/>
</dbReference>
<gene>
    <name evidence="14" type="ORF">DdX_09588</name>
</gene>
<dbReference type="InterPro" id="IPR004493">
    <property type="entry name" value="Leu-tRNA-synth_Ia_arc/euk"/>
</dbReference>
<dbReference type="Pfam" id="PF08264">
    <property type="entry name" value="Anticodon_1"/>
    <property type="match status" value="1"/>
</dbReference>
<keyword evidence="7 9" id="KW-0030">Aminoacyl-tRNA synthetase</keyword>
<evidence type="ECO:0000256" key="5">
    <source>
        <dbReference type="ARBA" id="ARBA00022840"/>
    </source>
</evidence>
<feature type="domain" description="Aminoacyl-tRNA synthetase class Ia" evidence="11">
    <location>
        <begin position="254"/>
        <end position="825"/>
    </location>
</feature>
<dbReference type="FunFam" id="3.90.740.10:FF:000001">
    <property type="entry name" value="Leucine--tRNA ligase, cytoplasmic"/>
    <property type="match status" value="1"/>
</dbReference>
<evidence type="ECO:0000256" key="8">
    <source>
        <dbReference type="ARBA" id="ARBA00030520"/>
    </source>
</evidence>